<feature type="transmembrane region" description="Helical" evidence="1">
    <location>
        <begin position="96"/>
        <end position="119"/>
    </location>
</feature>
<dbReference type="Proteomes" id="UP001595935">
    <property type="component" value="Unassembled WGS sequence"/>
</dbReference>
<name>A0ABV9PJS8_9FLAO</name>
<feature type="transmembrane region" description="Helical" evidence="1">
    <location>
        <begin position="27"/>
        <end position="45"/>
    </location>
</feature>
<keyword evidence="1" id="KW-1133">Transmembrane helix</keyword>
<reference evidence="3" key="1">
    <citation type="journal article" date="2019" name="Int. J. Syst. Evol. Microbiol.">
        <title>The Global Catalogue of Microorganisms (GCM) 10K type strain sequencing project: providing services to taxonomists for standard genome sequencing and annotation.</title>
        <authorList>
            <consortium name="The Broad Institute Genomics Platform"/>
            <consortium name="The Broad Institute Genome Sequencing Center for Infectious Disease"/>
            <person name="Wu L."/>
            <person name="Ma J."/>
        </authorList>
    </citation>
    <scope>NUCLEOTIDE SEQUENCE [LARGE SCALE GENOMIC DNA]</scope>
    <source>
        <strain evidence="3">WYCCWR 13023</strain>
    </source>
</reference>
<protein>
    <submittedName>
        <fullName evidence="2">DUF2809 domain-containing protein</fullName>
    </submittedName>
</protein>
<evidence type="ECO:0000313" key="2">
    <source>
        <dbReference type="EMBL" id="MFC4749245.1"/>
    </source>
</evidence>
<feature type="transmembrane region" description="Helical" evidence="1">
    <location>
        <begin position="57"/>
        <end position="76"/>
    </location>
</feature>
<evidence type="ECO:0000256" key="1">
    <source>
        <dbReference type="SAM" id="Phobius"/>
    </source>
</evidence>
<evidence type="ECO:0000313" key="3">
    <source>
        <dbReference type="Proteomes" id="UP001595935"/>
    </source>
</evidence>
<organism evidence="2 3">
    <name type="scientific">Flavobacterium branchiicola</name>
    <dbReference type="NCBI Taxonomy" id="1114875"/>
    <lineage>
        <taxon>Bacteria</taxon>
        <taxon>Pseudomonadati</taxon>
        <taxon>Bacteroidota</taxon>
        <taxon>Flavobacteriia</taxon>
        <taxon>Flavobacteriales</taxon>
        <taxon>Flavobacteriaceae</taxon>
        <taxon>Flavobacterium</taxon>
    </lineage>
</organism>
<gene>
    <name evidence="2" type="ORF">ACFO5S_17480</name>
</gene>
<dbReference type="RefSeq" id="WP_213259513.1">
    <property type="nucleotide sequence ID" value="NZ_JAGYWA010000007.1"/>
</dbReference>
<dbReference type="Pfam" id="PF10990">
    <property type="entry name" value="DUF2809"/>
    <property type="match status" value="1"/>
</dbReference>
<dbReference type="EMBL" id="JBHSGV010000007">
    <property type="protein sequence ID" value="MFC4749245.1"/>
    <property type="molecule type" value="Genomic_DNA"/>
</dbReference>
<accession>A0ABV9PJS8</accession>
<feature type="transmembrane region" description="Helical" evidence="1">
    <location>
        <begin position="5"/>
        <end position="21"/>
    </location>
</feature>
<keyword evidence="3" id="KW-1185">Reference proteome</keyword>
<proteinExistence type="predicted"/>
<dbReference type="InterPro" id="IPR021257">
    <property type="entry name" value="DUF2809"/>
</dbReference>
<keyword evidence="1" id="KW-0812">Transmembrane</keyword>
<comment type="caution">
    <text evidence="2">The sequence shown here is derived from an EMBL/GenBank/DDBJ whole genome shotgun (WGS) entry which is preliminary data.</text>
</comment>
<sequence length="131" mass="15582">MSKSRVQYILLFFSTIFLGIISRKISFIPLCIGDFLYSVMIYLLIRIFLTKQKATPIILLSLILCYGIEFFQLYQAEWIIQLRQTLFGRYVLGQGFLWTDILAYTVGIAFTFLIEKIILKYNIYETRFRFK</sequence>
<keyword evidence="1" id="KW-0472">Membrane</keyword>